<keyword evidence="6 9" id="KW-0648">Protein biosynthesis</keyword>
<evidence type="ECO:0000256" key="1">
    <source>
        <dbReference type="ARBA" id="ARBA00005594"/>
    </source>
</evidence>
<dbReference type="HAMAP" id="MF_00123">
    <property type="entry name" value="Arg_tRNA_synth"/>
    <property type="match status" value="1"/>
</dbReference>
<evidence type="ECO:0000259" key="12">
    <source>
        <dbReference type="SMART" id="SM01016"/>
    </source>
</evidence>
<feature type="domain" description="DALR anticodon binding" evidence="11">
    <location>
        <begin position="476"/>
        <end position="596"/>
    </location>
</feature>
<dbReference type="InterPro" id="IPR035684">
    <property type="entry name" value="ArgRS_core"/>
</dbReference>
<evidence type="ECO:0000256" key="8">
    <source>
        <dbReference type="ARBA" id="ARBA00049339"/>
    </source>
</evidence>
<evidence type="ECO:0000256" key="3">
    <source>
        <dbReference type="ARBA" id="ARBA00022598"/>
    </source>
</evidence>
<dbReference type="Gene3D" id="3.40.50.620">
    <property type="entry name" value="HUPs"/>
    <property type="match status" value="1"/>
</dbReference>
<keyword evidence="4 9" id="KW-0547">Nucleotide-binding</keyword>
<dbReference type="Pfam" id="PF05746">
    <property type="entry name" value="DALR_1"/>
    <property type="match status" value="1"/>
</dbReference>
<dbReference type="SUPFAM" id="SSF47323">
    <property type="entry name" value="Anticodon-binding domain of a subclass of class I aminoacyl-tRNA synthetases"/>
    <property type="match status" value="1"/>
</dbReference>
<dbReference type="InterPro" id="IPR005148">
    <property type="entry name" value="Arg-tRNA-synth_N"/>
</dbReference>
<dbReference type="InterPro" id="IPR001412">
    <property type="entry name" value="aa-tRNA-synth_I_CS"/>
</dbReference>
<evidence type="ECO:0000256" key="4">
    <source>
        <dbReference type="ARBA" id="ARBA00022741"/>
    </source>
</evidence>
<comment type="catalytic activity">
    <reaction evidence="8 9">
        <text>tRNA(Arg) + L-arginine + ATP = L-arginyl-tRNA(Arg) + AMP + diphosphate</text>
        <dbReference type="Rhea" id="RHEA:20301"/>
        <dbReference type="Rhea" id="RHEA-COMP:9658"/>
        <dbReference type="Rhea" id="RHEA-COMP:9673"/>
        <dbReference type="ChEBI" id="CHEBI:30616"/>
        <dbReference type="ChEBI" id="CHEBI:32682"/>
        <dbReference type="ChEBI" id="CHEBI:33019"/>
        <dbReference type="ChEBI" id="CHEBI:78442"/>
        <dbReference type="ChEBI" id="CHEBI:78513"/>
        <dbReference type="ChEBI" id="CHEBI:456215"/>
        <dbReference type="EC" id="6.1.1.19"/>
    </reaction>
</comment>
<dbReference type="SMART" id="SM00836">
    <property type="entry name" value="DALR_1"/>
    <property type="match status" value="1"/>
</dbReference>
<keyword evidence="7 9" id="KW-0030">Aminoacyl-tRNA synthetase</keyword>
<keyword evidence="3 9" id="KW-0436">Ligase</keyword>
<protein>
    <recommendedName>
        <fullName evidence="9">Arginine--tRNA ligase</fullName>
        <ecNumber evidence="9">6.1.1.19</ecNumber>
    </recommendedName>
    <alternativeName>
        <fullName evidence="9">Arginyl-tRNA synthetase</fullName>
        <shortName evidence="9">ArgRS</shortName>
    </alternativeName>
</protein>
<reference evidence="13 14" key="1">
    <citation type="submission" date="2021-03" db="EMBL/GenBank/DDBJ databases">
        <title>novel species isolated from a fishpond in China.</title>
        <authorList>
            <person name="Lu H."/>
            <person name="Cai Z."/>
        </authorList>
    </citation>
    <scope>NUCLEOTIDE SEQUENCE [LARGE SCALE GENOMIC DNA]</scope>
    <source>
        <strain evidence="13 14">JCM 31546</strain>
    </source>
</reference>
<evidence type="ECO:0000256" key="6">
    <source>
        <dbReference type="ARBA" id="ARBA00022917"/>
    </source>
</evidence>
<evidence type="ECO:0000256" key="10">
    <source>
        <dbReference type="RuleBase" id="RU363038"/>
    </source>
</evidence>
<sequence>MNIQDKIIQGIQLAFQNIYNHELPLEQISLAPTRKEFQGTYTFVVFPFLKISQANPDTTAKQIGEYLKDNLSEVADFNVVKGFLNLVLNETLWVDLFKQIYENPNLGQLPANGQKVMVEYSSPNTNKPLHLGHLRNNFLGFSVAEILAANGYEVIKANLVNDRGIHICKSMVAYQHFGNGETPESSGLKGDHLAGKYYVLFDKEYKKQIDELKAAGKSEEEAKKNAPILLEAQDMLRKWEANDKEVVSLWKQMNEWVYAGFEETYKRMGVSFDKYYYESDTYLLGKDIVEEGLEKGVFFKKENGSVWVDLSDEGLDEKLVRRGDGTSVYITQDLGTADLKYKDFQINKSVYVVGNEQDYHFDVLFKIMRKLGRTYGDGLYHLSYGMVDLPTGKMKSREGTVVDADDLMQEMVETAEHHTKELGKIEGFTEEQAQELYQVLGMGALKYFLLKVDPKKRMLFNPQESIEFQGYTGPFVQYSHARIAAILRKADQIGVDYQHPDFSGITAVAETETALIFLLDSFEKKIKLAADEYSPAVIAQYLFDLAKEYNRFYADLPIFHEKDPAIQAFRVALSALTAKTIKKGMGLLGIAVPERM</sequence>
<dbReference type="InterPro" id="IPR001278">
    <property type="entry name" value="Arg-tRNA-ligase"/>
</dbReference>
<dbReference type="Gene3D" id="1.10.730.10">
    <property type="entry name" value="Isoleucyl-tRNA Synthetase, Domain 1"/>
    <property type="match status" value="1"/>
</dbReference>
<comment type="similarity">
    <text evidence="1 9 10">Belongs to the class-I aminoacyl-tRNA synthetase family.</text>
</comment>
<dbReference type="NCBIfam" id="TIGR00456">
    <property type="entry name" value="argS"/>
    <property type="match status" value="1"/>
</dbReference>
<evidence type="ECO:0000256" key="2">
    <source>
        <dbReference type="ARBA" id="ARBA00022490"/>
    </source>
</evidence>
<dbReference type="PROSITE" id="PS00178">
    <property type="entry name" value="AA_TRNA_LIGASE_I"/>
    <property type="match status" value="1"/>
</dbReference>
<keyword evidence="14" id="KW-1185">Reference proteome</keyword>
<dbReference type="InterPro" id="IPR036695">
    <property type="entry name" value="Arg-tRNA-synth_N_sf"/>
</dbReference>
<gene>
    <name evidence="9" type="primary">argS</name>
    <name evidence="13" type="ORF">J0A67_08830</name>
</gene>
<evidence type="ECO:0000259" key="11">
    <source>
        <dbReference type="SMART" id="SM00836"/>
    </source>
</evidence>
<dbReference type="InterPro" id="IPR014729">
    <property type="entry name" value="Rossmann-like_a/b/a_fold"/>
</dbReference>
<evidence type="ECO:0000256" key="5">
    <source>
        <dbReference type="ARBA" id="ARBA00022840"/>
    </source>
</evidence>
<dbReference type="SMART" id="SM01016">
    <property type="entry name" value="Arg_tRNA_synt_N"/>
    <property type="match status" value="1"/>
</dbReference>
<name>A0ABS3BP78_9BACT</name>
<comment type="subcellular location">
    <subcellularLocation>
        <location evidence="9">Cytoplasm</location>
    </subcellularLocation>
</comment>
<proteinExistence type="inferred from homology"/>
<dbReference type="PANTHER" id="PTHR11956:SF5">
    <property type="entry name" value="ARGININE--TRNA LIGASE, CYTOPLASMIC"/>
    <property type="match status" value="1"/>
</dbReference>
<comment type="caution">
    <text evidence="13">The sequence shown here is derived from an EMBL/GenBank/DDBJ whole genome shotgun (WGS) entry which is preliminary data.</text>
</comment>
<dbReference type="SUPFAM" id="SSF55190">
    <property type="entry name" value="Arginyl-tRNA synthetase (ArgRS), N-terminal 'additional' domain"/>
    <property type="match status" value="1"/>
</dbReference>
<organism evidence="13 14">
    <name type="scientific">Algoriphagus aestuariicola</name>
    <dbReference type="NCBI Taxonomy" id="1852016"/>
    <lineage>
        <taxon>Bacteria</taxon>
        <taxon>Pseudomonadati</taxon>
        <taxon>Bacteroidota</taxon>
        <taxon>Cytophagia</taxon>
        <taxon>Cytophagales</taxon>
        <taxon>Cyclobacteriaceae</taxon>
        <taxon>Algoriphagus</taxon>
    </lineage>
</organism>
<dbReference type="PRINTS" id="PR01038">
    <property type="entry name" value="TRNASYNTHARG"/>
</dbReference>
<dbReference type="PANTHER" id="PTHR11956">
    <property type="entry name" value="ARGINYL-TRNA SYNTHETASE"/>
    <property type="match status" value="1"/>
</dbReference>
<keyword evidence="2 9" id="KW-0963">Cytoplasm</keyword>
<feature type="domain" description="Arginyl tRNA synthetase N-terminal" evidence="12">
    <location>
        <begin position="1"/>
        <end position="88"/>
    </location>
</feature>
<evidence type="ECO:0000313" key="14">
    <source>
        <dbReference type="Proteomes" id="UP000664698"/>
    </source>
</evidence>
<dbReference type="Proteomes" id="UP000664698">
    <property type="component" value="Unassembled WGS sequence"/>
</dbReference>
<dbReference type="Gene3D" id="3.30.1360.70">
    <property type="entry name" value="Arginyl tRNA synthetase N-terminal domain"/>
    <property type="match status" value="1"/>
</dbReference>
<dbReference type="InterPro" id="IPR009080">
    <property type="entry name" value="tRNAsynth_Ia_anticodon-bd"/>
</dbReference>
<comment type="subunit">
    <text evidence="9">Monomer.</text>
</comment>
<dbReference type="RefSeq" id="WP_206568947.1">
    <property type="nucleotide sequence ID" value="NZ_JAFKCW010000002.1"/>
</dbReference>
<dbReference type="GO" id="GO:0004814">
    <property type="term" value="F:arginine-tRNA ligase activity"/>
    <property type="evidence" value="ECO:0007669"/>
    <property type="project" value="UniProtKB-EC"/>
</dbReference>
<evidence type="ECO:0000313" key="13">
    <source>
        <dbReference type="EMBL" id="MBN7800963.1"/>
    </source>
</evidence>
<evidence type="ECO:0000256" key="7">
    <source>
        <dbReference type="ARBA" id="ARBA00023146"/>
    </source>
</evidence>
<evidence type="ECO:0000256" key="9">
    <source>
        <dbReference type="HAMAP-Rule" id="MF_00123"/>
    </source>
</evidence>
<keyword evidence="5 9" id="KW-0067">ATP-binding</keyword>
<feature type="short sequence motif" description="'HIGH' region" evidence="9">
    <location>
        <begin position="123"/>
        <end position="133"/>
    </location>
</feature>
<dbReference type="InterPro" id="IPR008909">
    <property type="entry name" value="DALR_anticod-bd"/>
</dbReference>
<dbReference type="Pfam" id="PF00750">
    <property type="entry name" value="tRNA-synt_1d"/>
    <property type="match status" value="1"/>
</dbReference>
<dbReference type="EMBL" id="JAFKCW010000002">
    <property type="protein sequence ID" value="MBN7800963.1"/>
    <property type="molecule type" value="Genomic_DNA"/>
</dbReference>
<dbReference type="SUPFAM" id="SSF52374">
    <property type="entry name" value="Nucleotidylyl transferase"/>
    <property type="match status" value="1"/>
</dbReference>
<dbReference type="EC" id="6.1.1.19" evidence="9"/>
<accession>A0ABS3BP78</accession>